<accession>A0A8S1ES49</accession>
<evidence type="ECO:0000256" key="1">
    <source>
        <dbReference type="ARBA" id="ARBA00000434"/>
    </source>
</evidence>
<dbReference type="GO" id="GO:0005975">
    <property type="term" value="P:carbohydrate metabolic process"/>
    <property type="evidence" value="ECO:0007669"/>
    <property type="project" value="InterPro"/>
</dbReference>
<dbReference type="OrthoDB" id="5914444at2759"/>
<evidence type="ECO:0000256" key="3">
    <source>
        <dbReference type="ARBA" id="ARBA00003455"/>
    </source>
</evidence>
<keyword evidence="14" id="KW-0812">Transmembrane</keyword>
<evidence type="ECO:0000256" key="7">
    <source>
        <dbReference type="ARBA" id="ARBA00005584"/>
    </source>
</evidence>
<evidence type="ECO:0000256" key="10">
    <source>
        <dbReference type="ARBA" id="ARBA00012834"/>
    </source>
</evidence>
<keyword evidence="13" id="KW-0949">S-adenosyl-L-methionine</keyword>
<dbReference type="Pfam" id="PF04072">
    <property type="entry name" value="LCM"/>
    <property type="match status" value="1"/>
</dbReference>
<dbReference type="InterPro" id="IPR010598">
    <property type="entry name" value="C5-epim_C"/>
</dbReference>
<evidence type="ECO:0000259" key="22">
    <source>
        <dbReference type="Pfam" id="PF21174"/>
    </source>
</evidence>
<dbReference type="EMBL" id="CADEPM010000003">
    <property type="protein sequence ID" value="CAB3402914.1"/>
    <property type="molecule type" value="Genomic_DNA"/>
</dbReference>
<evidence type="ECO:0000256" key="9">
    <source>
        <dbReference type="ARBA" id="ARBA00012087"/>
    </source>
</evidence>
<reference evidence="23 24" key="1">
    <citation type="submission" date="2020-04" db="EMBL/GenBank/DDBJ databases">
        <authorList>
            <person name="Laetsch R D."/>
            <person name="Stevens L."/>
            <person name="Kumar S."/>
            <person name="Blaxter L. M."/>
        </authorList>
    </citation>
    <scope>NUCLEOTIDE SEQUENCE [LARGE SCALE GENOMIC DNA]</scope>
</reference>
<evidence type="ECO:0000256" key="8">
    <source>
        <dbReference type="ARBA" id="ARBA00010703"/>
    </source>
</evidence>
<dbReference type="Gene3D" id="3.40.50.150">
    <property type="entry name" value="Vaccinia Virus protein VP39"/>
    <property type="match status" value="1"/>
</dbReference>
<dbReference type="InterPro" id="IPR059154">
    <property type="entry name" value="Glce_b_sandwich"/>
</dbReference>
<evidence type="ECO:0000256" key="19">
    <source>
        <dbReference type="ARBA" id="ARBA00032526"/>
    </source>
</evidence>
<sequence length="899" mass="102742">MDPEALSSDSFVAETIATRRRSSSVSDDYSVQRTNDDATQCKYYAVQKGYYKDDFIERFANTSSNMAETRRFPEISMGYWARTKIVEKFTVEYLRKYSGNAQIVSLGCGFDTLFWRLAASGEKLAKFVEVDFSSVTSKKIRHIMKPANGPDPTKLFTEKPAIVQHSDLHAGNYHLVGADLRQLNEFHVKLNTCNLDKSLPTIFIAECVLVYMSAQNSADLLKSLSEAFKTCAFVNYEQFRTSDSFTRVMEKNLGDRGIHLHGLQMCESDEKQILRFKTAGFSEVGVYDMNVVFKKLLDQSEVERIKKIELLDEIELLEQLLAHYCNIDVPMKWLRRRSVRHKLLLILACVILFAINKYYTQPVEQESAEIVVEETKNECETPEIPDIQTIKCSADNGKPMSCWKNDEDVFLPFSYIRKRFDMSGKLSKDATLFEIFTSYSKMRVPDEKYNPLGVFGHFATYNVERRERVRCISAETDVPMSTQWNPKPYYYPIQIAQYGLQHYSRIKSGSRKMLEVLKGEKSVEWKGAAGMHETTERLFYKDEELGFLVNISTGVICILDAISNAGAYVYLDKSSELHVLSFEWKPMNANASFTVLAKMRDGDLLVLLNYVMQSGNGKCVWNDDVKEKDTFQRMRRKDDQVSYSYSYSAKVNEWNSVTRDILVDVSRALSSAENRKKNDNIVLHPDWLVENQDSTGGWPVPVERSIAERKLVLPPGWHSAMAQGHGLSVLTRAYKLFDKEKYLDAAIRGIDLFKKNSSDGGVVAHFFDVPWYEEYPTTPGSFVLNGFMYSLIGLYDMSQLTVPNANSTVSEAISQSGELYRTGIGSLRKLLPLFDTGSGTIYDLRHVGLATAPNLARWDYHAVHVYLLKWIANIENDEYFGKTADRWIDYAYGRKAKHN</sequence>
<evidence type="ECO:0000256" key="12">
    <source>
        <dbReference type="ARBA" id="ARBA00022679"/>
    </source>
</evidence>
<dbReference type="InterPro" id="IPR007213">
    <property type="entry name" value="Ppm1/Ppm2/Tcmp"/>
</dbReference>
<dbReference type="SUPFAM" id="SSF53335">
    <property type="entry name" value="S-adenosyl-L-methionine-dependent methyltransferases"/>
    <property type="match status" value="1"/>
</dbReference>
<dbReference type="Pfam" id="PF06662">
    <property type="entry name" value="C5-epim_C"/>
    <property type="match status" value="1"/>
</dbReference>
<dbReference type="InterPro" id="IPR039721">
    <property type="entry name" value="C5-epimerase"/>
</dbReference>
<dbReference type="GO" id="GO:0018423">
    <property type="term" value="F:protein C-terminal leucine carboxyl O-methyltransferase activity"/>
    <property type="evidence" value="ECO:0007669"/>
    <property type="project" value="UniProtKB-EC"/>
</dbReference>
<evidence type="ECO:0000256" key="14">
    <source>
        <dbReference type="ARBA" id="ARBA00022692"/>
    </source>
</evidence>
<comment type="function">
    <text evidence="3">Methylates the carboxyl group of the C-terminal leucine residue of protein phosphatase 2A catalytic subunits to form alpha-leucine ester residues.</text>
</comment>
<evidence type="ECO:0000256" key="4">
    <source>
        <dbReference type="ARBA" id="ARBA00004606"/>
    </source>
</evidence>
<dbReference type="InterPro" id="IPR008928">
    <property type="entry name" value="6-hairpin_glycosidase_sf"/>
</dbReference>
<evidence type="ECO:0000256" key="16">
    <source>
        <dbReference type="ARBA" id="ARBA00022989"/>
    </source>
</evidence>
<dbReference type="SUPFAM" id="SSF48208">
    <property type="entry name" value="Six-hairpin glycosidases"/>
    <property type="match status" value="1"/>
</dbReference>
<gene>
    <name evidence="23" type="ORF">CBOVIS_LOCUS5455</name>
</gene>
<evidence type="ECO:0000256" key="13">
    <source>
        <dbReference type="ARBA" id="ARBA00022691"/>
    </source>
</evidence>
<name>A0A8S1ES49_9PELO</name>
<dbReference type="PANTHER" id="PTHR13174:SF3">
    <property type="entry name" value="D-GLUCURONYL C5-EPIMERASE"/>
    <property type="match status" value="1"/>
</dbReference>
<dbReference type="EC" id="2.1.1.233" evidence="10"/>
<keyword evidence="18" id="KW-0413">Isomerase</keyword>
<evidence type="ECO:0000256" key="17">
    <source>
        <dbReference type="ARBA" id="ARBA00023136"/>
    </source>
</evidence>
<keyword evidence="15" id="KW-0735">Signal-anchor</keyword>
<keyword evidence="11" id="KW-0489">Methyltransferase</keyword>
<evidence type="ECO:0000256" key="15">
    <source>
        <dbReference type="ARBA" id="ARBA00022968"/>
    </source>
</evidence>
<dbReference type="Proteomes" id="UP000494206">
    <property type="component" value="Unassembled WGS sequence"/>
</dbReference>
<comment type="pathway">
    <text evidence="5">Glycan metabolism; heparin biosynthesis.</text>
</comment>
<evidence type="ECO:0000256" key="6">
    <source>
        <dbReference type="ARBA" id="ARBA00005093"/>
    </source>
</evidence>
<evidence type="ECO:0000256" key="18">
    <source>
        <dbReference type="ARBA" id="ARBA00023235"/>
    </source>
</evidence>
<comment type="subcellular location">
    <subcellularLocation>
        <location evidence="20">Endomembrane system</location>
        <topology evidence="20">Single-pass membrane protein</topology>
    </subcellularLocation>
    <subcellularLocation>
        <location evidence="4">Membrane</location>
        <topology evidence="4">Single-pass type II membrane protein</topology>
    </subcellularLocation>
</comment>
<keyword evidence="12" id="KW-0808">Transferase</keyword>
<evidence type="ECO:0000256" key="20">
    <source>
        <dbReference type="ARBA" id="ARBA00037847"/>
    </source>
</evidence>
<feature type="domain" description="D-glucuronyl C5-epimerase C-terminal" evidence="21">
    <location>
        <begin position="692"/>
        <end position="888"/>
    </location>
</feature>
<dbReference type="FunFam" id="3.40.50.150:FF:000092">
    <property type="entry name" value="Leucine carboxyl methyltransferase 1"/>
    <property type="match status" value="1"/>
</dbReference>
<dbReference type="GO" id="GO:0009966">
    <property type="term" value="P:regulation of signal transduction"/>
    <property type="evidence" value="ECO:0007669"/>
    <property type="project" value="UniProtKB-ARBA"/>
</dbReference>
<dbReference type="GO" id="GO:0032259">
    <property type="term" value="P:methylation"/>
    <property type="evidence" value="ECO:0007669"/>
    <property type="project" value="UniProtKB-KW"/>
</dbReference>
<dbReference type="PANTHER" id="PTHR13174">
    <property type="entry name" value="D-GLUCURONYL C5-EPIMERASE"/>
    <property type="match status" value="1"/>
</dbReference>
<evidence type="ECO:0000256" key="5">
    <source>
        <dbReference type="ARBA" id="ARBA00004841"/>
    </source>
</evidence>
<evidence type="ECO:0000313" key="24">
    <source>
        <dbReference type="Proteomes" id="UP000494206"/>
    </source>
</evidence>
<keyword evidence="17" id="KW-0472">Membrane</keyword>
<evidence type="ECO:0000256" key="2">
    <source>
        <dbReference type="ARBA" id="ARBA00000724"/>
    </source>
</evidence>
<proteinExistence type="inferred from homology"/>
<dbReference type="EC" id="5.1.3.17" evidence="9"/>
<feature type="domain" description="D-glucuronyl C5-epimerase beta-sandwich" evidence="22">
    <location>
        <begin position="564"/>
        <end position="678"/>
    </location>
</feature>
<comment type="catalytic activity">
    <reaction evidence="2">
        <text>[phosphatase 2A protein]-C-terminal L-leucine + S-adenosyl-L-methionine = [phosphatase 2A protein]-C-terminal L-leucine methyl ester + S-adenosyl-L-homocysteine</text>
        <dbReference type="Rhea" id="RHEA:48544"/>
        <dbReference type="Rhea" id="RHEA-COMP:12134"/>
        <dbReference type="Rhea" id="RHEA-COMP:12135"/>
        <dbReference type="ChEBI" id="CHEBI:57856"/>
        <dbReference type="ChEBI" id="CHEBI:59789"/>
        <dbReference type="ChEBI" id="CHEBI:90516"/>
        <dbReference type="ChEBI" id="CHEBI:90517"/>
        <dbReference type="EC" id="2.1.1.233"/>
    </reaction>
</comment>
<evidence type="ECO:0000259" key="21">
    <source>
        <dbReference type="Pfam" id="PF06662"/>
    </source>
</evidence>
<organism evidence="23 24">
    <name type="scientific">Caenorhabditis bovis</name>
    <dbReference type="NCBI Taxonomy" id="2654633"/>
    <lineage>
        <taxon>Eukaryota</taxon>
        <taxon>Metazoa</taxon>
        <taxon>Ecdysozoa</taxon>
        <taxon>Nematoda</taxon>
        <taxon>Chromadorea</taxon>
        <taxon>Rhabditida</taxon>
        <taxon>Rhabditina</taxon>
        <taxon>Rhabditomorpha</taxon>
        <taxon>Rhabditoidea</taxon>
        <taxon>Rhabditidae</taxon>
        <taxon>Peloderinae</taxon>
        <taxon>Caenorhabditis</taxon>
    </lineage>
</organism>
<dbReference type="GO" id="GO:0005794">
    <property type="term" value="C:Golgi apparatus"/>
    <property type="evidence" value="ECO:0007669"/>
    <property type="project" value="TreeGrafter"/>
</dbReference>
<dbReference type="Pfam" id="PF21174">
    <property type="entry name" value="Glce_b_sandwich"/>
    <property type="match status" value="1"/>
</dbReference>
<keyword evidence="16" id="KW-1133">Transmembrane helix</keyword>
<dbReference type="AlphaFoldDB" id="A0A8S1ES49"/>
<comment type="similarity">
    <text evidence="7">Belongs to the D-glucuronyl C5-epimerase family.</text>
</comment>
<evidence type="ECO:0000313" key="23">
    <source>
        <dbReference type="EMBL" id="CAB3402914.1"/>
    </source>
</evidence>
<dbReference type="GO" id="GO:0015012">
    <property type="term" value="P:heparan sulfate proteoglycan biosynthetic process"/>
    <property type="evidence" value="ECO:0007669"/>
    <property type="project" value="InterPro"/>
</dbReference>
<protein>
    <recommendedName>
        <fullName evidence="19">[Phosphatase 2A protein]-leucine-carboxy methyltransferase 1</fullName>
        <ecNumber evidence="10">2.1.1.233</ecNumber>
        <ecNumber evidence="9">5.1.3.17</ecNumber>
    </recommendedName>
</protein>
<comment type="similarity">
    <text evidence="8">Belongs to the methyltransferase superfamily. LCMT family.</text>
</comment>
<dbReference type="InterPro" id="IPR029063">
    <property type="entry name" value="SAM-dependent_MTases_sf"/>
</dbReference>
<keyword evidence="24" id="KW-1185">Reference proteome</keyword>
<evidence type="ECO:0000256" key="11">
    <source>
        <dbReference type="ARBA" id="ARBA00022603"/>
    </source>
</evidence>
<comment type="catalytic activity">
    <reaction evidence="1">
        <text>[heparosan-N-sulfate](n) = [heparan-N-sulfate](n)</text>
        <dbReference type="Rhea" id="RHEA:20197"/>
        <dbReference type="Rhea" id="RHEA-COMP:9556"/>
        <dbReference type="Rhea" id="RHEA-COMP:9557"/>
        <dbReference type="ChEBI" id="CHEBI:58041"/>
        <dbReference type="ChEBI" id="CHEBI:58287"/>
        <dbReference type="EC" id="5.1.3.17"/>
    </reaction>
</comment>
<comment type="pathway">
    <text evidence="6">Glycan metabolism; heparan sulfate biosynthesis.</text>
</comment>
<comment type="caution">
    <text evidence="23">The sequence shown here is derived from an EMBL/GenBank/DDBJ whole genome shotgun (WGS) entry which is preliminary data.</text>
</comment>
<dbReference type="GO" id="GO:0047464">
    <property type="term" value="F:heparosan-N-sulfate-glucuronate 5-epimerase activity"/>
    <property type="evidence" value="ECO:0007669"/>
    <property type="project" value="UniProtKB-EC"/>
</dbReference>